<accession>A0A016XIF4</accession>
<dbReference type="Pfam" id="PF01266">
    <property type="entry name" value="DAO"/>
    <property type="match status" value="1"/>
</dbReference>
<evidence type="ECO:0000313" key="7">
    <source>
        <dbReference type="EMBL" id="EYC51596.1"/>
    </source>
</evidence>
<evidence type="ECO:0000256" key="1">
    <source>
        <dbReference type="ARBA" id="ARBA00001974"/>
    </source>
</evidence>
<evidence type="ECO:0000256" key="3">
    <source>
        <dbReference type="ARBA" id="ARBA00022827"/>
    </source>
</evidence>
<organism evidence="7 8">
    <name type="scientific">Hylemonella gracilis str. Niagara R</name>
    <dbReference type="NCBI Taxonomy" id="1458275"/>
    <lineage>
        <taxon>Bacteria</taxon>
        <taxon>Pseudomonadati</taxon>
        <taxon>Pseudomonadota</taxon>
        <taxon>Betaproteobacteria</taxon>
        <taxon>Burkholderiales</taxon>
        <taxon>Comamonadaceae</taxon>
        <taxon>Hylemonella</taxon>
    </lineage>
</organism>
<dbReference type="EMBL" id="JEMG01000001">
    <property type="protein sequence ID" value="EYC51596.1"/>
    <property type="molecule type" value="Genomic_DNA"/>
</dbReference>
<dbReference type="eggNOG" id="COG0579">
    <property type="taxonomic scope" value="Bacteria"/>
</dbReference>
<feature type="domain" description="FAD dependent oxidoreductase" evidence="6">
    <location>
        <begin position="9"/>
        <end position="373"/>
    </location>
</feature>
<protein>
    <submittedName>
        <fullName evidence="7">FAD-dependent oxidoreductase</fullName>
    </submittedName>
</protein>
<dbReference type="GO" id="GO:0047545">
    <property type="term" value="F:(S)-2-hydroxyglutarate dehydrogenase activity"/>
    <property type="evidence" value="ECO:0007669"/>
    <property type="project" value="TreeGrafter"/>
</dbReference>
<comment type="caution">
    <text evidence="7">The sequence shown here is derived from an EMBL/GenBank/DDBJ whole genome shotgun (WGS) entry which is preliminary data.</text>
</comment>
<dbReference type="Gene3D" id="3.50.50.60">
    <property type="entry name" value="FAD/NAD(P)-binding domain"/>
    <property type="match status" value="1"/>
</dbReference>
<name>A0A016XIF4_9BURK</name>
<evidence type="ECO:0000313" key="8">
    <source>
        <dbReference type="Proteomes" id="UP000023268"/>
    </source>
</evidence>
<sequence length="383" mass="40155">MEQTLDQVDVVVAGAGVVGLAVARALAQSGREVLVLEAAGAIGTGTSSRNSEVIHAGLYYPTGSLKARLCVQGRDMLYGYCAERGVNHRRCGKLLVATSEAQMPKLHAIAAQAAANGVHDLQWLSRDQARALEPALECVAALLSPSTGIIDSHGLMLALQGDLENAGGQVVFNTAVAHPVVVPQGIEVEAVDRASQSSTRLLVRTFVNAAGLSAPALARQIEGLDSRHVPTAHYAKGSYFSLAGRAPFSRLIYPMPEGGGLGVHLTLDLGGQARFGPDAEWLTGVSTDTLDYTVNPARGDAFYAEVRRYWPGLRDGALLPAYSGVRPKISGRDEPAADFVIQGPADHGVSGLVNLFGIESPGLTSCLAIGEQVRHVLALEVGK</sequence>
<dbReference type="SUPFAM" id="SSF51905">
    <property type="entry name" value="FAD/NAD(P)-binding domain"/>
    <property type="match status" value="1"/>
</dbReference>
<dbReference type="RefSeq" id="WP_035608039.1">
    <property type="nucleotide sequence ID" value="NZ_JEMG01000001.1"/>
</dbReference>
<dbReference type="OrthoDB" id="9801699at2"/>
<comment type="cofactor">
    <cofactor evidence="1">
        <name>FAD</name>
        <dbReference type="ChEBI" id="CHEBI:57692"/>
    </cofactor>
</comment>
<dbReference type="InterPro" id="IPR006076">
    <property type="entry name" value="FAD-dep_OxRdtase"/>
</dbReference>
<reference evidence="7 8" key="1">
    <citation type="submission" date="2014-02" db="EMBL/GenBank/DDBJ databases">
        <title>Draft Genome of Hylemonella gracilis isolated from the Niagara River.</title>
        <authorList>
            <person name="Pawlowski D.R."/>
            <person name="Koudelka G.B."/>
        </authorList>
    </citation>
    <scope>NUCLEOTIDE SEQUENCE [LARGE SCALE GENOMIC DNA]</scope>
    <source>
        <strain evidence="7 8">Niagara R</strain>
    </source>
</reference>
<evidence type="ECO:0000259" key="6">
    <source>
        <dbReference type="Pfam" id="PF01266"/>
    </source>
</evidence>
<evidence type="ECO:0000256" key="4">
    <source>
        <dbReference type="ARBA" id="ARBA00023002"/>
    </source>
</evidence>
<comment type="similarity">
    <text evidence="5">Belongs to the L2HGDH family.</text>
</comment>
<dbReference type="PANTHER" id="PTHR43104:SF4">
    <property type="entry name" value="L-2-HYDROXYGLUTARATE DEHYDROGENASE, MITOCHONDRIAL"/>
    <property type="match status" value="1"/>
</dbReference>
<gene>
    <name evidence="7" type="ORF">AZ34_11255</name>
</gene>
<evidence type="ECO:0000256" key="2">
    <source>
        <dbReference type="ARBA" id="ARBA00022630"/>
    </source>
</evidence>
<keyword evidence="2" id="KW-0285">Flavoprotein</keyword>
<keyword evidence="3" id="KW-0274">FAD</keyword>
<dbReference type="PANTHER" id="PTHR43104">
    <property type="entry name" value="L-2-HYDROXYGLUTARATE DEHYDROGENASE, MITOCHONDRIAL"/>
    <property type="match status" value="1"/>
</dbReference>
<dbReference type="Gene3D" id="3.30.9.10">
    <property type="entry name" value="D-Amino Acid Oxidase, subunit A, domain 2"/>
    <property type="match status" value="1"/>
</dbReference>
<keyword evidence="4" id="KW-0560">Oxidoreductase</keyword>
<dbReference type="InterPro" id="IPR036188">
    <property type="entry name" value="FAD/NAD-bd_sf"/>
</dbReference>
<dbReference type="Proteomes" id="UP000023268">
    <property type="component" value="Unassembled WGS sequence"/>
</dbReference>
<evidence type="ECO:0000256" key="5">
    <source>
        <dbReference type="ARBA" id="ARBA00037941"/>
    </source>
</evidence>
<proteinExistence type="inferred from homology"/>
<dbReference type="AlphaFoldDB" id="A0A016XIF4"/>
<dbReference type="STRING" id="1458275.AZ34_11255"/>